<organism evidence="2 3">
    <name type="scientific">Tigriopus californicus</name>
    <name type="common">Marine copepod</name>
    <dbReference type="NCBI Taxonomy" id="6832"/>
    <lineage>
        <taxon>Eukaryota</taxon>
        <taxon>Metazoa</taxon>
        <taxon>Ecdysozoa</taxon>
        <taxon>Arthropoda</taxon>
        <taxon>Crustacea</taxon>
        <taxon>Multicrustacea</taxon>
        <taxon>Hexanauplia</taxon>
        <taxon>Copepoda</taxon>
        <taxon>Harpacticoida</taxon>
        <taxon>Harpacticidae</taxon>
        <taxon>Tigriopus</taxon>
    </lineage>
</organism>
<evidence type="ECO:0000313" key="3">
    <source>
        <dbReference type="Proteomes" id="UP000318571"/>
    </source>
</evidence>
<evidence type="ECO:0000256" key="1">
    <source>
        <dbReference type="SAM" id="MobiDB-lite"/>
    </source>
</evidence>
<feature type="compositionally biased region" description="Low complexity" evidence="1">
    <location>
        <begin position="112"/>
        <end position="126"/>
    </location>
</feature>
<dbReference type="EMBL" id="VCGU01000007">
    <property type="protein sequence ID" value="TRY73424.1"/>
    <property type="molecule type" value="Genomic_DNA"/>
</dbReference>
<feature type="region of interest" description="Disordered" evidence="1">
    <location>
        <begin position="110"/>
        <end position="134"/>
    </location>
</feature>
<dbReference type="AlphaFoldDB" id="A0A553P6W2"/>
<feature type="compositionally biased region" description="Polar residues" evidence="1">
    <location>
        <begin position="41"/>
        <end position="56"/>
    </location>
</feature>
<gene>
    <name evidence="2" type="ORF">TCAL_03329</name>
</gene>
<accession>A0A553P6W2</accession>
<keyword evidence="3" id="KW-1185">Reference proteome</keyword>
<dbReference type="Proteomes" id="UP000318571">
    <property type="component" value="Chromosome 3"/>
</dbReference>
<feature type="region of interest" description="Disordered" evidence="1">
    <location>
        <begin position="1"/>
        <end position="93"/>
    </location>
</feature>
<sequence>MPKAGKGSACVGAKVDVKEEVEEEREERGDRVTRPPGGASTIFSNSPDTSPTQSRPTKYRMASSFELGDEQPSPEQTPQRRRSKPSVNPLTGELIGAFGTYQDDMRKEIETPEPTVTPVKTTRVPPGGHSTPLW</sequence>
<comment type="caution">
    <text evidence="2">The sequence shown here is derived from an EMBL/GenBank/DDBJ whole genome shotgun (WGS) entry which is preliminary data.</text>
</comment>
<protein>
    <recommendedName>
        <fullName evidence="4">Microtubule-associated protein Jupiter</fullName>
    </recommendedName>
</protein>
<evidence type="ECO:0008006" key="4">
    <source>
        <dbReference type="Google" id="ProtNLM"/>
    </source>
</evidence>
<reference evidence="2 3" key="1">
    <citation type="journal article" date="2018" name="Nat. Ecol. Evol.">
        <title>Genomic signatures of mitonuclear coevolution across populations of Tigriopus californicus.</title>
        <authorList>
            <person name="Barreto F.S."/>
            <person name="Watson E.T."/>
            <person name="Lima T.G."/>
            <person name="Willett C.S."/>
            <person name="Edmands S."/>
            <person name="Li W."/>
            <person name="Burton R.S."/>
        </authorList>
    </citation>
    <scope>NUCLEOTIDE SEQUENCE [LARGE SCALE GENOMIC DNA]</scope>
    <source>
        <strain evidence="2 3">San Diego</strain>
    </source>
</reference>
<proteinExistence type="predicted"/>
<evidence type="ECO:0000313" key="2">
    <source>
        <dbReference type="EMBL" id="TRY73424.1"/>
    </source>
</evidence>
<name>A0A553P6W2_TIGCA</name>